<dbReference type="GO" id="GO:0003677">
    <property type="term" value="F:DNA binding"/>
    <property type="evidence" value="ECO:0007669"/>
    <property type="project" value="UniProtKB-KW"/>
</dbReference>
<dbReference type="GO" id="GO:0030527">
    <property type="term" value="F:structural constituent of chromatin"/>
    <property type="evidence" value="ECO:0007669"/>
    <property type="project" value="InterPro"/>
</dbReference>
<dbReference type="CDD" id="cd13831">
    <property type="entry name" value="HU"/>
    <property type="match status" value="1"/>
</dbReference>
<dbReference type="InterPro" id="IPR010992">
    <property type="entry name" value="IHF-like_DNA-bd_dom_sf"/>
</dbReference>
<reference evidence="6 7" key="1">
    <citation type="journal article" date="2015" name="Genome Announc.">
        <title>Expanding the biotechnology potential of lactobacilli through comparative genomics of 213 strains and associated genera.</title>
        <authorList>
            <person name="Sun Z."/>
            <person name="Harris H.M."/>
            <person name="McCann A."/>
            <person name="Guo C."/>
            <person name="Argimon S."/>
            <person name="Zhang W."/>
            <person name="Yang X."/>
            <person name="Jeffery I.B."/>
            <person name="Cooney J.C."/>
            <person name="Kagawa T.F."/>
            <person name="Liu W."/>
            <person name="Song Y."/>
            <person name="Salvetti E."/>
            <person name="Wrobel A."/>
            <person name="Rasinkangas P."/>
            <person name="Parkhill J."/>
            <person name="Rea M.C."/>
            <person name="O'Sullivan O."/>
            <person name="Ritari J."/>
            <person name="Douillard F.P."/>
            <person name="Paul Ross R."/>
            <person name="Yang R."/>
            <person name="Briner A.E."/>
            <person name="Felis G.E."/>
            <person name="de Vos W.M."/>
            <person name="Barrangou R."/>
            <person name="Klaenhammer T.R."/>
            <person name="Caufield P.W."/>
            <person name="Cui Y."/>
            <person name="Zhang H."/>
            <person name="O'Toole P.W."/>
        </authorList>
    </citation>
    <scope>NUCLEOTIDE SEQUENCE [LARGE SCALE GENOMIC DNA]</scope>
    <source>
        <strain evidence="6 7">DSM 16043</strain>
    </source>
</reference>
<dbReference type="OrthoDB" id="9799835at2"/>
<evidence type="ECO:0000313" key="6">
    <source>
        <dbReference type="EMBL" id="KRL90162.1"/>
    </source>
</evidence>
<evidence type="ECO:0000256" key="5">
    <source>
        <dbReference type="RuleBase" id="RU003939"/>
    </source>
</evidence>
<proteinExistence type="inferred from homology"/>
<accession>A0A0R1UHL6</accession>
<comment type="similarity">
    <text evidence="1 5">Belongs to the bacterial histone-like protein family.</text>
</comment>
<dbReference type="GO" id="GO:1990178">
    <property type="term" value="C:HU-DNA complex"/>
    <property type="evidence" value="ECO:0007669"/>
    <property type="project" value="UniProtKB-ARBA"/>
</dbReference>
<dbReference type="InterPro" id="IPR000119">
    <property type="entry name" value="Hist_DNA-bd"/>
</dbReference>
<dbReference type="PATRIC" id="fig|1423763.3.peg.353"/>
<organism evidence="6 7">
    <name type="scientific">Lactobacillus kalixensis DSM 16043</name>
    <dbReference type="NCBI Taxonomy" id="1423763"/>
    <lineage>
        <taxon>Bacteria</taxon>
        <taxon>Bacillati</taxon>
        <taxon>Bacillota</taxon>
        <taxon>Bacilli</taxon>
        <taxon>Lactobacillales</taxon>
        <taxon>Lactobacillaceae</taxon>
        <taxon>Lactobacillus</taxon>
    </lineage>
</organism>
<comment type="caution">
    <text evidence="6">The sequence shown here is derived from an EMBL/GenBank/DDBJ whole genome shotgun (WGS) entry which is preliminary data.</text>
</comment>
<gene>
    <name evidence="6" type="ORF">FC46_GL000348</name>
</gene>
<dbReference type="PANTHER" id="PTHR33175">
    <property type="entry name" value="DNA-BINDING PROTEIN HU"/>
    <property type="match status" value="1"/>
</dbReference>
<dbReference type="GO" id="GO:0006270">
    <property type="term" value="P:DNA replication initiation"/>
    <property type="evidence" value="ECO:0007669"/>
    <property type="project" value="UniProtKB-ARBA"/>
</dbReference>
<dbReference type="SUPFAM" id="SSF47729">
    <property type="entry name" value="IHF-like DNA-binding proteins"/>
    <property type="match status" value="1"/>
</dbReference>
<protein>
    <recommendedName>
        <fullName evidence="2">DNA-binding protein HU</fullName>
    </recommendedName>
</protein>
<dbReference type="GO" id="GO:0010467">
    <property type="term" value="P:gene expression"/>
    <property type="evidence" value="ECO:0007669"/>
    <property type="project" value="UniProtKB-ARBA"/>
</dbReference>
<dbReference type="InterPro" id="IPR020816">
    <property type="entry name" value="Histone-like_DNA-bd_CS"/>
</dbReference>
<dbReference type="PRINTS" id="PR01727">
    <property type="entry name" value="DNABINDINGHU"/>
</dbReference>
<dbReference type="EMBL" id="AZFM01000014">
    <property type="protein sequence ID" value="KRL90162.1"/>
    <property type="molecule type" value="Genomic_DNA"/>
</dbReference>
<dbReference type="AlphaFoldDB" id="A0A0R1UHL6"/>
<dbReference type="PROSITE" id="PS00045">
    <property type="entry name" value="HISTONE_LIKE"/>
    <property type="match status" value="1"/>
</dbReference>
<name>A0A0R1UHL6_9LACO</name>
<keyword evidence="3" id="KW-0226">DNA condensation</keyword>
<dbReference type="FunFam" id="4.10.520.10:FF:000001">
    <property type="entry name" value="DNA-binding protein HU"/>
    <property type="match status" value="1"/>
</dbReference>
<evidence type="ECO:0000256" key="4">
    <source>
        <dbReference type="ARBA" id="ARBA00023125"/>
    </source>
</evidence>
<evidence type="ECO:0000313" key="7">
    <source>
        <dbReference type="Proteomes" id="UP000051036"/>
    </source>
</evidence>
<dbReference type="STRING" id="1423763.FC46_GL000348"/>
<evidence type="ECO:0000256" key="3">
    <source>
        <dbReference type="ARBA" id="ARBA00023067"/>
    </source>
</evidence>
<dbReference type="GO" id="GO:1990103">
    <property type="term" value="C:DnaA-HU complex"/>
    <property type="evidence" value="ECO:0007669"/>
    <property type="project" value="UniProtKB-ARBA"/>
</dbReference>
<dbReference type="GO" id="GO:0030261">
    <property type="term" value="P:chromosome condensation"/>
    <property type="evidence" value="ECO:0007669"/>
    <property type="project" value="UniProtKB-KW"/>
</dbReference>
<dbReference type="Gene3D" id="4.10.520.10">
    <property type="entry name" value="IHF-like DNA-binding proteins"/>
    <property type="match status" value="1"/>
</dbReference>
<sequence>MASVNKAELVKEIAEKTEMKKKDAEAVLAAVTSSIQEELVKGNKVQLIGFGTFEVRHRAARKGRNPQTGKEITIPATQVPAFKPGKALKEAVNK</sequence>
<dbReference type="Proteomes" id="UP000051036">
    <property type="component" value="Unassembled WGS sequence"/>
</dbReference>
<dbReference type="GO" id="GO:0042802">
    <property type="term" value="F:identical protein binding"/>
    <property type="evidence" value="ECO:0007669"/>
    <property type="project" value="UniProtKB-ARBA"/>
</dbReference>
<evidence type="ECO:0000256" key="2">
    <source>
        <dbReference type="ARBA" id="ARBA00021922"/>
    </source>
</evidence>
<dbReference type="GO" id="GO:0005829">
    <property type="term" value="C:cytosol"/>
    <property type="evidence" value="ECO:0007669"/>
    <property type="project" value="TreeGrafter"/>
</dbReference>
<keyword evidence="4 6" id="KW-0238">DNA-binding</keyword>
<keyword evidence="7" id="KW-1185">Reference proteome</keyword>
<dbReference type="Pfam" id="PF00216">
    <property type="entry name" value="Bac_DNA_binding"/>
    <property type="match status" value="1"/>
</dbReference>
<dbReference type="PANTHER" id="PTHR33175:SF3">
    <property type="entry name" value="DNA-BINDING PROTEIN HU-BETA"/>
    <property type="match status" value="1"/>
</dbReference>
<dbReference type="RefSeq" id="WP_057798573.1">
    <property type="nucleotide sequence ID" value="NZ_AZFM01000014.1"/>
</dbReference>
<dbReference type="SMART" id="SM00411">
    <property type="entry name" value="BHL"/>
    <property type="match status" value="1"/>
</dbReference>
<evidence type="ECO:0000256" key="1">
    <source>
        <dbReference type="ARBA" id="ARBA00010529"/>
    </source>
</evidence>